<keyword evidence="2 5" id="KW-0028">Amino-acid biosynthesis</keyword>
<sequence length="236" mass="24419">MEIIPVIDVRGGLAVAASRGDRANYRPLVTPLAGSADPVAVALGLSRLFPFRKLYVADLEGIEARGADYRMQQRLAASWPGTELWIDDGGAGTQAPLGDNGPPAAIIKSHVLGSESLSSIDDYERARKAAGPAAPLSLDFRGDDFIGPPGLLEDAALWPDRVIVMTLARVGSGEGPDLPRLDAVVSRAAHRAVYAAGGVRSVADLASLRDIGVAGALVATALHGGAITSRDIEAIA</sequence>
<evidence type="ECO:0000256" key="2">
    <source>
        <dbReference type="ARBA" id="ARBA00022605"/>
    </source>
</evidence>
<proteinExistence type="inferred from homology"/>
<dbReference type="SUPFAM" id="SSF51366">
    <property type="entry name" value="Ribulose-phoshate binding barrel"/>
    <property type="match status" value="1"/>
</dbReference>
<evidence type="ECO:0000256" key="1">
    <source>
        <dbReference type="ARBA" id="ARBA00009667"/>
    </source>
</evidence>
<dbReference type="RefSeq" id="WP_020086265.1">
    <property type="nucleotide sequence ID" value="NZ_JAEUMF010000008.1"/>
</dbReference>
<dbReference type="Gene3D" id="3.20.20.70">
    <property type="entry name" value="Aldolase class I"/>
    <property type="match status" value="1"/>
</dbReference>
<comment type="pathway">
    <text evidence="4">Amino-acid biosynthesis.</text>
</comment>
<evidence type="ECO:0000256" key="5">
    <source>
        <dbReference type="RuleBase" id="RU003657"/>
    </source>
</evidence>
<evidence type="ECO:0000313" key="6">
    <source>
        <dbReference type="EMBL" id="AAS86343.1"/>
    </source>
</evidence>
<dbReference type="InterPro" id="IPR006062">
    <property type="entry name" value="His_biosynth"/>
</dbReference>
<dbReference type="EMBL" id="AY506552">
    <property type="protein sequence ID" value="AAS86343.1"/>
    <property type="molecule type" value="Genomic_DNA"/>
</dbReference>
<comment type="similarity">
    <text evidence="1 5">Belongs to the HisA/HisF family.</text>
</comment>
<keyword evidence="3 5" id="KW-0368">Histidine biosynthesis</keyword>
<dbReference type="InterPro" id="IPR013785">
    <property type="entry name" value="Aldolase_TIM"/>
</dbReference>
<evidence type="ECO:0000256" key="4">
    <source>
        <dbReference type="ARBA" id="ARBA00029440"/>
    </source>
</evidence>
<dbReference type="CDD" id="cd04723">
    <property type="entry name" value="HisA_HisF"/>
    <property type="match status" value="1"/>
</dbReference>
<dbReference type="Pfam" id="PF00977">
    <property type="entry name" value="His_biosynth"/>
    <property type="match status" value="1"/>
</dbReference>
<name>Q6R957_9HYPH</name>
<reference evidence="6" key="1">
    <citation type="journal article" date="2004" name="Microb. Ecol.">
        <title>Utility of environmental primers targeting ancient enzymes: methylotroph detection in Lake Washington.</title>
        <authorList>
            <person name="Kalyuzhnaya M.G."/>
            <person name="Lidstrom M.E."/>
            <person name="Chistoserdova L."/>
        </authorList>
    </citation>
    <scope>NUCLEOTIDE SEQUENCE</scope>
</reference>
<dbReference type="InterPro" id="IPR011060">
    <property type="entry name" value="RibuloseP-bd_barrel"/>
</dbReference>
<evidence type="ECO:0000256" key="3">
    <source>
        <dbReference type="ARBA" id="ARBA00023102"/>
    </source>
</evidence>
<accession>Q6R957</accession>
<protein>
    <submittedName>
        <fullName evidence="6">Putative formaldeyhyde oxidation protein</fullName>
    </submittedName>
</protein>
<dbReference type="GO" id="GO:0000105">
    <property type="term" value="P:L-histidine biosynthetic process"/>
    <property type="evidence" value="ECO:0007669"/>
    <property type="project" value="UniProtKB-KW"/>
</dbReference>
<dbReference type="AlphaFoldDB" id="Q6R957"/>
<organism evidence="6">
    <name type="scientific">Hyphomicrobium zavarzinii</name>
    <dbReference type="NCBI Taxonomy" id="48292"/>
    <lineage>
        <taxon>Bacteria</taxon>
        <taxon>Pseudomonadati</taxon>
        <taxon>Pseudomonadota</taxon>
        <taxon>Alphaproteobacteria</taxon>
        <taxon>Hyphomicrobiales</taxon>
        <taxon>Hyphomicrobiaceae</taxon>
        <taxon>Hyphomicrobium</taxon>
    </lineage>
</organism>